<dbReference type="EMBL" id="JACRTK010000002">
    <property type="protein sequence ID" value="MBC8590606.1"/>
    <property type="molecule type" value="Genomic_DNA"/>
</dbReference>
<evidence type="ECO:0000256" key="2">
    <source>
        <dbReference type="SAM" id="Phobius"/>
    </source>
</evidence>
<protein>
    <submittedName>
        <fullName evidence="3">Uncharacterized protein</fullName>
    </submittedName>
</protein>
<dbReference type="RefSeq" id="WP_249323443.1">
    <property type="nucleotide sequence ID" value="NZ_JACRTK010000002.1"/>
</dbReference>
<keyword evidence="2" id="KW-0812">Transmembrane</keyword>
<organism evidence="3 4">
    <name type="scientific">Wansuia hejianensis</name>
    <dbReference type="NCBI Taxonomy" id="2763667"/>
    <lineage>
        <taxon>Bacteria</taxon>
        <taxon>Bacillati</taxon>
        <taxon>Bacillota</taxon>
        <taxon>Clostridia</taxon>
        <taxon>Lachnospirales</taxon>
        <taxon>Lachnospiraceae</taxon>
        <taxon>Wansuia</taxon>
    </lineage>
</organism>
<evidence type="ECO:0000256" key="1">
    <source>
        <dbReference type="SAM" id="MobiDB-lite"/>
    </source>
</evidence>
<keyword evidence="4" id="KW-1185">Reference proteome</keyword>
<feature type="region of interest" description="Disordered" evidence="1">
    <location>
        <begin position="130"/>
        <end position="157"/>
    </location>
</feature>
<reference evidence="3 4" key="1">
    <citation type="submission" date="2020-08" db="EMBL/GenBank/DDBJ databases">
        <title>Genome public.</title>
        <authorList>
            <person name="Liu C."/>
            <person name="Sun Q."/>
        </authorList>
    </citation>
    <scope>NUCLEOTIDE SEQUENCE [LARGE SCALE GENOMIC DNA]</scope>
    <source>
        <strain evidence="3 4">NSJ-26</strain>
    </source>
</reference>
<proteinExistence type="predicted"/>
<comment type="caution">
    <text evidence="3">The sequence shown here is derived from an EMBL/GenBank/DDBJ whole genome shotgun (WGS) entry which is preliminary data.</text>
</comment>
<evidence type="ECO:0000313" key="3">
    <source>
        <dbReference type="EMBL" id="MBC8590606.1"/>
    </source>
</evidence>
<dbReference type="Proteomes" id="UP000601522">
    <property type="component" value="Unassembled WGS sequence"/>
</dbReference>
<evidence type="ECO:0000313" key="4">
    <source>
        <dbReference type="Proteomes" id="UP000601522"/>
    </source>
</evidence>
<name>A0A926EX71_9FIRM</name>
<feature type="transmembrane region" description="Helical" evidence="2">
    <location>
        <begin position="33"/>
        <end position="50"/>
    </location>
</feature>
<dbReference type="AlphaFoldDB" id="A0A926EX71"/>
<keyword evidence="2" id="KW-1133">Transmembrane helix</keyword>
<sequence length="269" mass="30892">MDLLLFILGILGMVVCLILLLVSIVRKKPKKKLLIGLCACFIIFVIGVSMPESNFDDLNSKKEIETANEENLNEEELEILNKSYNDLTDMEKNQLIVIKSKMDNGATLNKEQRENLNKLLKEKEEYLANLPSDKKTNDKKEENKKIESQPIEEDRKSEIENAIKSRIDDGKYRTANLDKIIINENLGQGGEGTYIALVYFKFDIMNTRETGNKVMRMYSDDLAATLANKGIKDVAEIAIFWEDDYNKRNVKYAYEYKNGNFYVMDIAGE</sequence>
<feature type="transmembrane region" description="Helical" evidence="2">
    <location>
        <begin position="6"/>
        <end position="26"/>
    </location>
</feature>
<gene>
    <name evidence="3" type="ORF">H8689_05610</name>
</gene>
<keyword evidence="2" id="KW-0472">Membrane</keyword>
<accession>A0A926EX71</accession>